<evidence type="ECO:0000313" key="2">
    <source>
        <dbReference type="EMBL" id="MBB6228315.1"/>
    </source>
</evidence>
<protein>
    <submittedName>
        <fullName evidence="2">Uncharacterized protein</fullName>
    </submittedName>
</protein>
<organism evidence="2 3">
    <name type="scientific">Polymorphobacter multimanifer</name>
    <dbReference type="NCBI Taxonomy" id="1070431"/>
    <lineage>
        <taxon>Bacteria</taxon>
        <taxon>Pseudomonadati</taxon>
        <taxon>Pseudomonadota</taxon>
        <taxon>Alphaproteobacteria</taxon>
        <taxon>Sphingomonadales</taxon>
        <taxon>Sphingosinicellaceae</taxon>
        <taxon>Polymorphobacter</taxon>
    </lineage>
</organism>
<gene>
    <name evidence="2" type="ORF">FHS79_002500</name>
</gene>
<dbReference type="AlphaFoldDB" id="A0A841LES8"/>
<dbReference type="Proteomes" id="UP000538147">
    <property type="component" value="Unassembled WGS sequence"/>
</dbReference>
<dbReference type="EMBL" id="JACIIV010000018">
    <property type="protein sequence ID" value="MBB6228315.1"/>
    <property type="molecule type" value="Genomic_DNA"/>
</dbReference>
<evidence type="ECO:0000256" key="1">
    <source>
        <dbReference type="SAM" id="MobiDB-lite"/>
    </source>
</evidence>
<accession>A0A841LES8</accession>
<sequence length="57" mass="5456">MASGLLGDQTAEQGLDFGMLRQGAGVGKIKMQPHAFDGGGAGAGGDVMEGGGGHASP</sequence>
<evidence type="ECO:0000313" key="3">
    <source>
        <dbReference type="Proteomes" id="UP000538147"/>
    </source>
</evidence>
<comment type="caution">
    <text evidence="2">The sequence shown here is derived from an EMBL/GenBank/DDBJ whole genome shotgun (WGS) entry which is preliminary data.</text>
</comment>
<feature type="region of interest" description="Disordered" evidence="1">
    <location>
        <begin position="37"/>
        <end position="57"/>
    </location>
</feature>
<proteinExistence type="predicted"/>
<reference evidence="2 3" key="1">
    <citation type="submission" date="2020-08" db="EMBL/GenBank/DDBJ databases">
        <title>Genomic Encyclopedia of Type Strains, Phase IV (KMG-IV): sequencing the most valuable type-strain genomes for metagenomic binning, comparative biology and taxonomic classification.</title>
        <authorList>
            <person name="Goeker M."/>
        </authorList>
    </citation>
    <scope>NUCLEOTIDE SEQUENCE [LARGE SCALE GENOMIC DNA]</scope>
    <source>
        <strain evidence="2 3">DSM 102189</strain>
    </source>
</reference>
<keyword evidence="3" id="KW-1185">Reference proteome</keyword>
<name>A0A841LES8_9SPHN</name>
<dbReference type="RefSeq" id="WP_184200432.1">
    <property type="nucleotide sequence ID" value="NZ_BMOX01000045.1"/>
</dbReference>